<sequence length="164" mass="18220">MADNKVERDSILMQHTISAFVLTTLMLLIQIKYQRTNASPLDDTHIAIVVVVLILYAKASIAEDWLCARESVYHIVAGNIRLLVTAVGCVLLLLVLAPTMAWIFVGLWSCLLAKVTYDSFSLLGGATWVGDMGRRLFRTNSHFVTEEPIESTVPKCPETELDLV</sequence>
<dbReference type="InterPro" id="IPR053258">
    <property type="entry name" value="Ca-permeable_cation_channel"/>
</dbReference>
<keyword evidence="1" id="KW-1133">Transmembrane helix</keyword>
<evidence type="ECO:0000313" key="3">
    <source>
        <dbReference type="Proteomes" id="UP001141552"/>
    </source>
</evidence>
<dbReference type="Proteomes" id="UP001141552">
    <property type="component" value="Unassembled WGS sequence"/>
</dbReference>
<evidence type="ECO:0000313" key="2">
    <source>
        <dbReference type="EMBL" id="KAJ4829903.1"/>
    </source>
</evidence>
<protein>
    <recommendedName>
        <fullName evidence="4">Transmembrane protein</fullName>
    </recommendedName>
</protein>
<gene>
    <name evidence="2" type="ORF">Tsubulata_025132</name>
</gene>
<evidence type="ECO:0000256" key="1">
    <source>
        <dbReference type="SAM" id="Phobius"/>
    </source>
</evidence>
<comment type="caution">
    <text evidence="2">The sequence shown here is derived from an EMBL/GenBank/DDBJ whole genome shotgun (WGS) entry which is preliminary data.</text>
</comment>
<accession>A0A9Q0J664</accession>
<dbReference type="PANTHER" id="PTHR34115:SF7">
    <property type="entry name" value="PGG DOMAIN-CONTAINING PROTEIN"/>
    <property type="match status" value="1"/>
</dbReference>
<feature type="transmembrane region" description="Helical" evidence="1">
    <location>
        <begin position="12"/>
        <end position="33"/>
    </location>
</feature>
<dbReference type="PANTHER" id="PTHR34115">
    <property type="entry name" value="PROTEIN, PUTATIVE-RELATED"/>
    <property type="match status" value="1"/>
</dbReference>
<dbReference type="OrthoDB" id="845222at2759"/>
<evidence type="ECO:0008006" key="4">
    <source>
        <dbReference type="Google" id="ProtNLM"/>
    </source>
</evidence>
<keyword evidence="3" id="KW-1185">Reference proteome</keyword>
<dbReference type="AlphaFoldDB" id="A0A9Q0J664"/>
<proteinExistence type="predicted"/>
<dbReference type="EMBL" id="JAKUCV010005782">
    <property type="protein sequence ID" value="KAJ4829903.1"/>
    <property type="molecule type" value="Genomic_DNA"/>
</dbReference>
<reference evidence="2" key="1">
    <citation type="submission" date="2022-02" db="EMBL/GenBank/DDBJ databases">
        <authorList>
            <person name="Henning P.M."/>
            <person name="McCubbin A.G."/>
            <person name="Shore J.S."/>
        </authorList>
    </citation>
    <scope>NUCLEOTIDE SEQUENCE</scope>
    <source>
        <strain evidence="2">F60SS</strain>
        <tissue evidence="2">Leaves</tissue>
    </source>
</reference>
<keyword evidence="1" id="KW-0472">Membrane</keyword>
<name>A0A9Q0J664_9ROSI</name>
<reference evidence="2" key="2">
    <citation type="journal article" date="2023" name="Plants (Basel)">
        <title>Annotation of the Turnera subulata (Passifloraceae) Draft Genome Reveals the S-Locus Evolved after the Divergence of Turneroideae from Passifloroideae in a Stepwise Manner.</title>
        <authorList>
            <person name="Henning P.M."/>
            <person name="Roalson E.H."/>
            <person name="Mir W."/>
            <person name="McCubbin A.G."/>
            <person name="Shore J.S."/>
        </authorList>
    </citation>
    <scope>NUCLEOTIDE SEQUENCE</scope>
    <source>
        <strain evidence="2">F60SS</strain>
    </source>
</reference>
<organism evidence="2 3">
    <name type="scientific">Turnera subulata</name>
    <dbReference type="NCBI Taxonomy" id="218843"/>
    <lineage>
        <taxon>Eukaryota</taxon>
        <taxon>Viridiplantae</taxon>
        <taxon>Streptophyta</taxon>
        <taxon>Embryophyta</taxon>
        <taxon>Tracheophyta</taxon>
        <taxon>Spermatophyta</taxon>
        <taxon>Magnoliopsida</taxon>
        <taxon>eudicotyledons</taxon>
        <taxon>Gunneridae</taxon>
        <taxon>Pentapetalae</taxon>
        <taxon>rosids</taxon>
        <taxon>fabids</taxon>
        <taxon>Malpighiales</taxon>
        <taxon>Passifloraceae</taxon>
        <taxon>Turnera</taxon>
    </lineage>
</organism>
<feature type="transmembrane region" description="Helical" evidence="1">
    <location>
        <begin position="82"/>
        <end position="105"/>
    </location>
</feature>
<feature type="transmembrane region" description="Helical" evidence="1">
    <location>
        <begin position="45"/>
        <end position="61"/>
    </location>
</feature>
<keyword evidence="1" id="KW-0812">Transmembrane</keyword>